<dbReference type="InterPro" id="IPR001155">
    <property type="entry name" value="OxRdtase_FMN_N"/>
</dbReference>
<gene>
    <name evidence="4" type="ORF">WR25_11789</name>
</gene>
<dbReference type="PANTHER" id="PTHR43656:SF5">
    <property type="entry name" value="NADH:FLAVIN OXIDOREDUCTASE_NADH OXIDASE N-TERMINAL DOMAIN-CONTAINING PROTEIN"/>
    <property type="match status" value="1"/>
</dbReference>
<dbReference type="InterPro" id="IPR013785">
    <property type="entry name" value="Aldolase_TIM"/>
</dbReference>
<protein>
    <recommendedName>
        <fullName evidence="3">NADH:flavin oxidoreductase/NADH oxidase N-terminal domain-containing protein</fullName>
    </recommendedName>
</protein>
<dbReference type="EMBL" id="LIAE01010598">
    <property type="protein sequence ID" value="PAV58174.1"/>
    <property type="molecule type" value="Genomic_DNA"/>
</dbReference>
<keyword evidence="5" id="KW-1185">Reference proteome</keyword>
<dbReference type="Proteomes" id="UP000218231">
    <property type="component" value="Unassembled WGS sequence"/>
</dbReference>
<dbReference type="OrthoDB" id="1663137at2759"/>
<dbReference type="PANTHER" id="PTHR43656">
    <property type="entry name" value="BINDING OXIDOREDUCTASE, PUTATIVE (AFU_ORTHOLOGUE AFUA_2G08260)-RELATED"/>
    <property type="match status" value="1"/>
</dbReference>
<keyword evidence="2" id="KW-0560">Oxidoreductase</keyword>
<evidence type="ECO:0000256" key="1">
    <source>
        <dbReference type="ARBA" id="ARBA00022630"/>
    </source>
</evidence>
<evidence type="ECO:0000256" key="2">
    <source>
        <dbReference type="ARBA" id="ARBA00023002"/>
    </source>
</evidence>
<dbReference type="GO" id="GO:0016491">
    <property type="term" value="F:oxidoreductase activity"/>
    <property type="evidence" value="ECO:0007669"/>
    <property type="project" value="UniProtKB-KW"/>
</dbReference>
<sequence length="405" mass="46152">MSEGICTWGSDVKNRGYPNQEIFNLYERWSRGGFSMSITGNVMVNPYCLEIPGNAVICQENWSEELGKLLRKWADVSKIDGCLGIVQLGHCGRQTAVDSSTEFHYDPINEFKFYEYVQISLEDIQHEIIDRFVFATLKVKEAGFDGIQFNSAYGFLLSQFTSAKHNKRTDKYGGQSVESRVKIIVDIVNAIREYIPKDDKFIIGAKINPTEYFFESENGLQDAVEISKYFEDLFDFVEYCGGVAEPLNIPIETLPPAFAKRLKFYVDLQDLLRSVYKECKFFATGYRSVEGMVNSIKSGRVDGCLIARAATSEPDLPLKIMKNEVTGVHWNKFSPLDFHIQVEASGTQLLHISKTPLKNGTSLTYGIPEFTNEEACKKYVEQHEKFESTRKNRDCPVPNYMEFVE</sequence>
<dbReference type="STRING" id="2018661.A0A2A2J976"/>
<dbReference type="SUPFAM" id="SSF51395">
    <property type="entry name" value="FMN-linked oxidoreductases"/>
    <property type="match status" value="1"/>
</dbReference>
<comment type="caution">
    <text evidence="4">The sequence shown here is derived from an EMBL/GenBank/DDBJ whole genome shotgun (WGS) entry which is preliminary data.</text>
</comment>
<organism evidence="4 5">
    <name type="scientific">Diploscapter pachys</name>
    <dbReference type="NCBI Taxonomy" id="2018661"/>
    <lineage>
        <taxon>Eukaryota</taxon>
        <taxon>Metazoa</taxon>
        <taxon>Ecdysozoa</taxon>
        <taxon>Nematoda</taxon>
        <taxon>Chromadorea</taxon>
        <taxon>Rhabditida</taxon>
        <taxon>Rhabditina</taxon>
        <taxon>Rhabditomorpha</taxon>
        <taxon>Rhabditoidea</taxon>
        <taxon>Rhabditidae</taxon>
        <taxon>Diploscapter</taxon>
    </lineage>
</organism>
<accession>A0A2A2J976</accession>
<keyword evidence="1" id="KW-0285">Flavoprotein</keyword>
<dbReference type="AlphaFoldDB" id="A0A2A2J976"/>
<dbReference type="GO" id="GO:0010181">
    <property type="term" value="F:FMN binding"/>
    <property type="evidence" value="ECO:0007669"/>
    <property type="project" value="InterPro"/>
</dbReference>
<proteinExistence type="predicted"/>
<reference evidence="4 5" key="1">
    <citation type="journal article" date="2017" name="Curr. Biol.">
        <title>Genome architecture and evolution of a unichromosomal asexual nematode.</title>
        <authorList>
            <person name="Fradin H."/>
            <person name="Zegar C."/>
            <person name="Gutwein M."/>
            <person name="Lucas J."/>
            <person name="Kovtun M."/>
            <person name="Corcoran D."/>
            <person name="Baugh L.R."/>
            <person name="Kiontke K."/>
            <person name="Gunsalus K."/>
            <person name="Fitch D.H."/>
            <person name="Piano F."/>
        </authorList>
    </citation>
    <scope>NUCLEOTIDE SEQUENCE [LARGE SCALE GENOMIC DNA]</scope>
    <source>
        <strain evidence="4">PF1309</strain>
    </source>
</reference>
<dbReference type="InterPro" id="IPR051799">
    <property type="entry name" value="NADH_flavin_oxidoreductase"/>
</dbReference>
<name>A0A2A2J976_9BILA</name>
<dbReference type="Gene3D" id="3.20.20.70">
    <property type="entry name" value="Aldolase class I"/>
    <property type="match status" value="1"/>
</dbReference>
<feature type="domain" description="NADH:flavin oxidoreductase/NADH oxidase N-terminal" evidence="3">
    <location>
        <begin position="23"/>
        <end position="323"/>
    </location>
</feature>
<evidence type="ECO:0000313" key="5">
    <source>
        <dbReference type="Proteomes" id="UP000218231"/>
    </source>
</evidence>
<evidence type="ECO:0000313" key="4">
    <source>
        <dbReference type="EMBL" id="PAV58174.1"/>
    </source>
</evidence>
<dbReference type="Pfam" id="PF00724">
    <property type="entry name" value="Oxidored_FMN"/>
    <property type="match status" value="1"/>
</dbReference>
<evidence type="ECO:0000259" key="3">
    <source>
        <dbReference type="Pfam" id="PF00724"/>
    </source>
</evidence>